<evidence type="ECO:0008006" key="11">
    <source>
        <dbReference type="Google" id="ProtNLM"/>
    </source>
</evidence>
<evidence type="ECO:0000313" key="10">
    <source>
        <dbReference type="Proteomes" id="UP001648503"/>
    </source>
</evidence>
<dbReference type="EMBL" id="JAFCIX010000403">
    <property type="protein sequence ID" value="KAH6591606.1"/>
    <property type="molecule type" value="Genomic_DNA"/>
</dbReference>
<evidence type="ECO:0000259" key="8">
    <source>
        <dbReference type="PROSITE" id="PS50127"/>
    </source>
</evidence>
<proteinExistence type="inferred from homology"/>
<feature type="domain" description="UBC core" evidence="8">
    <location>
        <begin position="2"/>
        <end position="149"/>
    </location>
</feature>
<evidence type="ECO:0000256" key="6">
    <source>
        <dbReference type="RuleBase" id="RU362109"/>
    </source>
</evidence>
<evidence type="ECO:0000256" key="1">
    <source>
        <dbReference type="ARBA" id="ARBA00022679"/>
    </source>
</evidence>
<feature type="active site" description="Glycyl thioester intermediate" evidence="5">
    <location>
        <position position="87"/>
    </location>
</feature>
<dbReference type="CDD" id="cd23800">
    <property type="entry name" value="UBCc_UBE2K"/>
    <property type="match status" value="1"/>
</dbReference>
<dbReference type="PROSITE" id="PS00183">
    <property type="entry name" value="UBC_1"/>
    <property type="match status" value="1"/>
</dbReference>
<dbReference type="Pfam" id="PF00627">
    <property type="entry name" value="UBA"/>
    <property type="match status" value="1"/>
</dbReference>
<dbReference type="SUPFAM" id="SSF46934">
    <property type="entry name" value="UBA-like"/>
    <property type="match status" value="1"/>
</dbReference>
<evidence type="ECO:0000256" key="5">
    <source>
        <dbReference type="PROSITE-ProRule" id="PRU10133"/>
    </source>
</evidence>
<dbReference type="InterPro" id="IPR009060">
    <property type="entry name" value="UBA-like_sf"/>
</dbReference>
<dbReference type="Proteomes" id="UP001648503">
    <property type="component" value="Unassembled WGS sequence"/>
</dbReference>
<protein>
    <recommendedName>
        <fullName evidence="11">E2 ubiquitin-conjugating enzyme</fullName>
    </recommendedName>
</protein>
<accession>A0ABQ8F6M3</accession>
<dbReference type="SMART" id="SM00165">
    <property type="entry name" value="UBA"/>
    <property type="match status" value="1"/>
</dbReference>
<keyword evidence="1" id="KW-0808">Transferase</keyword>
<dbReference type="PROSITE" id="PS50030">
    <property type="entry name" value="UBA"/>
    <property type="match status" value="1"/>
</dbReference>
<dbReference type="Pfam" id="PF00179">
    <property type="entry name" value="UQ_con"/>
    <property type="match status" value="1"/>
</dbReference>
<evidence type="ECO:0000256" key="4">
    <source>
        <dbReference type="ARBA" id="ARBA00022840"/>
    </source>
</evidence>
<dbReference type="InterPro" id="IPR016135">
    <property type="entry name" value="UBQ-conjugating_enzyme/RWD"/>
</dbReference>
<keyword evidence="4 6" id="KW-0067">ATP-binding</keyword>
<sequence length="205" mass="22715">MVDTKRIEREIRQCHADKDATVTVRIVNDNMCHIKGVFQGPSGTVYEGGEFIIDIKLPDEYPFKPPKMKFDTPIYHPNISSQTGAICLDILKDAWTPVLTLKTALISLQSLLCEPQADDPQDAQVANHYLSDREGFNNTARHWTKAYASSTPGGSSVANEEAGLNQQAIQRLSEMGFERKTVVRALKMSDGDESRAIETILSGSM</sequence>
<gene>
    <name evidence="9" type="ORF">BASA50_008580</name>
</gene>
<keyword evidence="10" id="KW-1185">Reference proteome</keyword>
<feature type="domain" description="UBA" evidence="7">
    <location>
        <begin position="163"/>
        <end position="203"/>
    </location>
</feature>
<keyword evidence="3 6" id="KW-0833">Ubl conjugation pathway</keyword>
<organism evidence="9 10">
    <name type="scientific">Batrachochytrium salamandrivorans</name>
    <dbReference type="NCBI Taxonomy" id="1357716"/>
    <lineage>
        <taxon>Eukaryota</taxon>
        <taxon>Fungi</taxon>
        <taxon>Fungi incertae sedis</taxon>
        <taxon>Chytridiomycota</taxon>
        <taxon>Chytridiomycota incertae sedis</taxon>
        <taxon>Chytridiomycetes</taxon>
        <taxon>Rhizophydiales</taxon>
        <taxon>Rhizophydiales incertae sedis</taxon>
        <taxon>Batrachochytrium</taxon>
    </lineage>
</organism>
<dbReference type="InterPro" id="IPR000608">
    <property type="entry name" value="UBC"/>
</dbReference>
<evidence type="ECO:0000259" key="7">
    <source>
        <dbReference type="PROSITE" id="PS50030"/>
    </source>
</evidence>
<reference evidence="9 10" key="1">
    <citation type="submission" date="2021-02" db="EMBL/GenBank/DDBJ databases">
        <title>Variation within the Batrachochytrium salamandrivorans European outbreak.</title>
        <authorList>
            <person name="Kelly M."/>
            <person name="Pasmans F."/>
            <person name="Shea T.P."/>
            <person name="Munoz J.F."/>
            <person name="Carranza S."/>
            <person name="Cuomo C.A."/>
            <person name="Martel A."/>
        </authorList>
    </citation>
    <scope>NUCLEOTIDE SEQUENCE [LARGE SCALE GENOMIC DNA]</scope>
    <source>
        <strain evidence="9 10">AMFP18/2</strain>
    </source>
</reference>
<dbReference type="Gene3D" id="1.10.8.10">
    <property type="entry name" value="DNA helicase RuvA subunit, C-terminal domain"/>
    <property type="match status" value="1"/>
</dbReference>
<dbReference type="InterPro" id="IPR023313">
    <property type="entry name" value="UBQ-conjugating_AS"/>
</dbReference>
<evidence type="ECO:0000256" key="3">
    <source>
        <dbReference type="ARBA" id="ARBA00022786"/>
    </source>
</evidence>
<dbReference type="SMART" id="SM00212">
    <property type="entry name" value="UBCc"/>
    <property type="match status" value="1"/>
</dbReference>
<comment type="similarity">
    <text evidence="6">Belongs to the ubiquitin-conjugating enzyme family.</text>
</comment>
<comment type="caution">
    <text evidence="9">The sequence shown here is derived from an EMBL/GenBank/DDBJ whole genome shotgun (WGS) entry which is preliminary data.</text>
</comment>
<name>A0ABQ8F6M3_9FUNG</name>
<dbReference type="SUPFAM" id="SSF54495">
    <property type="entry name" value="UBC-like"/>
    <property type="match status" value="1"/>
</dbReference>
<dbReference type="InterPro" id="IPR015940">
    <property type="entry name" value="UBA"/>
</dbReference>
<evidence type="ECO:0000256" key="2">
    <source>
        <dbReference type="ARBA" id="ARBA00022741"/>
    </source>
</evidence>
<keyword evidence="2 6" id="KW-0547">Nucleotide-binding</keyword>
<dbReference type="PANTHER" id="PTHR24068">
    <property type="entry name" value="UBIQUITIN-CONJUGATING ENZYME E2"/>
    <property type="match status" value="1"/>
</dbReference>
<dbReference type="PROSITE" id="PS50127">
    <property type="entry name" value="UBC_2"/>
    <property type="match status" value="1"/>
</dbReference>
<dbReference type="Gene3D" id="3.10.110.10">
    <property type="entry name" value="Ubiquitin Conjugating Enzyme"/>
    <property type="match status" value="1"/>
</dbReference>
<evidence type="ECO:0000313" key="9">
    <source>
        <dbReference type="EMBL" id="KAH6591606.1"/>
    </source>
</evidence>